<evidence type="ECO:0000313" key="2">
    <source>
        <dbReference type="Proteomes" id="UP000632849"/>
    </source>
</evidence>
<organism evidence="1 2">
    <name type="scientific">Streptomyces filamentosus</name>
    <name type="common">Streptomyces roseosporus</name>
    <dbReference type="NCBI Taxonomy" id="67294"/>
    <lineage>
        <taxon>Bacteria</taxon>
        <taxon>Bacillati</taxon>
        <taxon>Actinomycetota</taxon>
        <taxon>Actinomycetes</taxon>
        <taxon>Kitasatosporales</taxon>
        <taxon>Streptomycetaceae</taxon>
        <taxon>Streptomyces</taxon>
    </lineage>
</organism>
<accession>A0A919BP83</accession>
<name>A0A919BP83_STRFL</name>
<dbReference type="AlphaFoldDB" id="A0A919BP83"/>
<reference evidence="1" key="2">
    <citation type="submission" date="2020-09" db="EMBL/GenBank/DDBJ databases">
        <authorList>
            <person name="Sun Q."/>
            <person name="Ohkuma M."/>
        </authorList>
    </citation>
    <scope>NUCLEOTIDE SEQUENCE</scope>
    <source>
        <strain evidence="1">JCM 4122</strain>
    </source>
</reference>
<dbReference type="Proteomes" id="UP000632849">
    <property type="component" value="Unassembled WGS sequence"/>
</dbReference>
<sequence>MHPWCTSGSSRTPVRFQLHFTPAYSSWINQVERWFAELERRCRVFCSLDDLKKALEDWIKVWNAQARPFRWTKTADQILDRICRYCDRISEPGH</sequence>
<dbReference type="EMBL" id="BNBE01000001">
    <property type="protein sequence ID" value="GHG00552.1"/>
    <property type="molecule type" value="Genomic_DNA"/>
</dbReference>
<reference evidence="1" key="1">
    <citation type="journal article" date="2014" name="Int. J. Syst. Evol. Microbiol.">
        <title>Complete genome sequence of Corynebacterium casei LMG S-19264T (=DSM 44701T), isolated from a smear-ripened cheese.</title>
        <authorList>
            <consortium name="US DOE Joint Genome Institute (JGI-PGF)"/>
            <person name="Walter F."/>
            <person name="Albersmeier A."/>
            <person name="Kalinowski J."/>
            <person name="Ruckert C."/>
        </authorList>
    </citation>
    <scope>NUCLEOTIDE SEQUENCE</scope>
    <source>
        <strain evidence="1">JCM 4122</strain>
    </source>
</reference>
<gene>
    <name evidence="1" type="ORF">GCM10017667_34700</name>
</gene>
<evidence type="ECO:0008006" key="3">
    <source>
        <dbReference type="Google" id="ProtNLM"/>
    </source>
</evidence>
<comment type="caution">
    <text evidence="1">The sequence shown here is derived from an EMBL/GenBank/DDBJ whole genome shotgun (WGS) entry which is preliminary data.</text>
</comment>
<evidence type="ECO:0000313" key="1">
    <source>
        <dbReference type="EMBL" id="GHG00552.1"/>
    </source>
</evidence>
<keyword evidence="2" id="KW-1185">Reference proteome</keyword>
<protein>
    <recommendedName>
        <fullName evidence="3">Transposase</fullName>
    </recommendedName>
</protein>
<proteinExistence type="predicted"/>